<sequence>MAHMVHLTLCVVLVSLSSSELIIDVRPDIISLEITPQLVINCSITNNKVQHLDVMNSLTLSRYDKTIRDFIALITLDSSTLNLKQLTKFSNSQVSFGNLYLALTLHYPTQFDAKVYRCSVNGNNANGTDVSLSAKKGVEYETNSTALIEEIRRLKKDEDTYKCSFKKTDRPGSRVHFFASSEIIKERIEPLTLNCSFQVSYLFISFHNVFNNMSTPEAYETVEHILYEYRMLRNTIEDTTSFETERTGAWLGLTLYGDKRTLQNTGRDLVETNGVIATINKGQPVLTTIHGGHSNSRNAKGEIFDNELKDSYLQVTLSNLQFSESGKYFCEAHVKRSQGGVERLNKMLAISVLSPTFEDLVKVIEKVLRKSDEDNIRIRENGQTLRNIQEDSDTKEKNIKSIEEDLNTKQQNIISLKEDFNAFQRTMNTFREKLEVISANVSKIERERTEDKEIASCREVKTREERVVVTLASGLKVMCDTKTDGGGWIIFQRRTYGIVDFYRSWQEYRDGFGDVSIGEFYLGNEHIYNLTSSAKYDLRIDIKYNRNSYYAQYSDFQILSEKDKYKLKIGAYSGNAGDSLSYHNNMFFSTYDKDNDLYGSNCATNYLSAWWYNSCHNSNLNGQWGSKVNSNGVIWNTLTKGESASFTEIKIREK</sequence>
<dbReference type="AlphaFoldDB" id="A0A2C9JLV1"/>
<dbReference type="InterPro" id="IPR002181">
    <property type="entry name" value="Fibrinogen_a/b/g_C_dom"/>
</dbReference>
<dbReference type="SMART" id="SM00186">
    <property type="entry name" value="FBG"/>
    <property type="match status" value="1"/>
</dbReference>
<dbReference type="VEuPathDB" id="VectorBase:BGLB004530"/>
<dbReference type="OrthoDB" id="6145874at2759"/>
<evidence type="ECO:0000256" key="1">
    <source>
        <dbReference type="ARBA" id="ARBA00023157"/>
    </source>
</evidence>
<gene>
    <name evidence="5" type="primary">106059402</name>
</gene>
<organism evidence="5 6">
    <name type="scientific">Biomphalaria glabrata</name>
    <name type="common">Bloodfluke planorb</name>
    <name type="synonym">Freshwater snail</name>
    <dbReference type="NCBI Taxonomy" id="6526"/>
    <lineage>
        <taxon>Eukaryota</taxon>
        <taxon>Metazoa</taxon>
        <taxon>Spiralia</taxon>
        <taxon>Lophotrochozoa</taxon>
        <taxon>Mollusca</taxon>
        <taxon>Gastropoda</taxon>
        <taxon>Heterobranchia</taxon>
        <taxon>Euthyneura</taxon>
        <taxon>Panpulmonata</taxon>
        <taxon>Hygrophila</taxon>
        <taxon>Lymnaeoidea</taxon>
        <taxon>Planorbidae</taxon>
        <taxon>Biomphalaria</taxon>
    </lineage>
</organism>
<feature type="chain" id="PRO_5012361266" description="Fibrinogen C-terminal domain-containing protein" evidence="3">
    <location>
        <begin position="20"/>
        <end position="654"/>
    </location>
</feature>
<dbReference type="PANTHER" id="PTHR19143">
    <property type="entry name" value="FIBRINOGEN/TENASCIN/ANGIOPOEITIN"/>
    <property type="match status" value="1"/>
</dbReference>
<dbReference type="STRING" id="6526.A0A2C9JLV1"/>
<keyword evidence="2" id="KW-0175">Coiled coil</keyword>
<keyword evidence="3" id="KW-0732">Signal</keyword>
<dbReference type="InterPro" id="IPR036056">
    <property type="entry name" value="Fibrinogen-like_C"/>
</dbReference>
<dbReference type="InterPro" id="IPR014716">
    <property type="entry name" value="Fibrinogen_a/b/g_C_1"/>
</dbReference>
<reference evidence="5" key="1">
    <citation type="submission" date="2020-05" db="UniProtKB">
        <authorList>
            <consortium name="EnsemblMetazoa"/>
        </authorList>
    </citation>
    <scope>IDENTIFICATION</scope>
    <source>
        <strain evidence="5">BB02</strain>
    </source>
</reference>
<keyword evidence="1" id="KW-1015">Disulfide bond</keyword>
<protein>
    <recommendedName>
        <fullName evidence="4">Fibrinogen C-terminal domain-containing protein</fullName>
    </recommendedName>
</protein>
<dbReference type="GO" id="GO:0005615">
    <property type="term" value="C:extracellular space"/>
    <property type="evidence" value="ECO:0007669"/>
    <property type="project" value="TreeGrafter"/>
</dbReference>
<feature type="signal peptide" evidence="3">
    <location>
        <begin position="1"/>
        <end position="19"/>
    </location>
</feature>
<dbReference type="KEGG" id="bgt:106059402"/>
<dbReference type="VEuPathDB" id="VectorBase:BGLAX_045825"/>
<dbReference type="Proteomes" id="UP000076420">
    <property type="component" value="Unassembled WGS sequence"/>
</dbReference>
<dbReference type="CDD" id="cd00087">
    <property type="entry name" value="FReD"/>
    <property type="match status" value="1"/>
</dbReference>
<dbReference type="SUPFAM" id="SSF56496">
    <property type="entry name" value="Fibrinogen C-terminal domain-like"/>
    <property type="match status" value="1"/>
</dbReference>
<dbReference type="PANTHER" id="PTHR19143:SF458">
    <property type="entry name" value="FIBRINOGEN C-TERMINAL DOMAIN-CONTAINING PROTEIN-RELATED"/>
    <property type="match status" value="1"/>
</dbReference>
<dbReference type="EnsemblMetazoa" id="BGLB004530-RB">
    <property type="protein sequence ID" value="BGLB004530-PB"/>
    <property type="gene ID" value="BGLB004530"/>
</dbReference>
<dbReference type="InterPro" id="IPR020837">
    <property type="entry name" value="Fibrinogen_CS"/>
</dbReference>
<evidence type="ECO:0000313" key="6">
    <source>
        <dbReference type="Proteomes" id="UP000076420"/>
    </source>
</evidence>
<accession>A0A2C9JLV1</accession>
<dbReference type="InterPro" id="IPR050373">
    <property type="entry name" value="Fibrinogen_C-term_domain"/>
</dbReference>
<name>A0A2C9JLV1_BIOGL</name>
<proteinExistence type="predicted"/>
<feature type="domain" description="Fibrinogen C-terminal" evidence="4">
    <location>
        <begin position="448"/>
        <end position="654"/>
    </location>
</feature>
<dbReference type="PROSITE" id="PS51406">
    <property type="entry name" value="FIBRINOGEN_C_2"/>
    <property type="match status" value="1"/>
</dbReference>
<evidence type="ECO:0000259" key="4">
    <source>
        <dbReference type="PROSITE" id="PS51406"/>
    </source>
</evidence>
<dbReference type="PROSITE" id="PS00514">
    <property type="entry name" value="FIBRINOGEN_C_1"/>
    <property type="match status" value="1"/>
</dbReference>
<evidence type="ECO:0000313" key="5">
    <source>
        <dbReference type="EnsemblMetazoa" id="BGLB004530-PB"/>
    </source>
</evidence>
<feature type="coiled-coil region" evidence="2">
    <location>
        <begin position="385"/>
        <end position="447"/>
    </location>
</feature>
<evidence type="ECO:0000256" key="3">
    <source>
        <dbReference type="SAM" id="SignalP"/>
    </source>
</evidence>
<dbReference type="Gene3D" id="3.90.215.10">
    <property type="entry name" value="Gamma Fibrinogen, chain A, domain 1"/>
    <property type="match status" value="1"/>
</dbReference>
<evidence type="ECO:0000256" key="2">
    <source>
        <dbReference type="SAM" id="Coils"/>
    </source>
</evidence>
<dbReference type="Pfam" id="PF00147">
    <property type="entry name" value="Fibrinogen_C"/>
    <property type="match status" value="1"/>
</dbReference>